<evidence type="ECO:0000313" key="1">
    <source>
        <dbReference type="EMBL" id="MDT2600909.1"/>
    </source>
</evidence>
<sequence length="116" mass="13690">MNEFKQVFNKAQQFLILQAYIDSQLSEDELMNFTLLETVDEIPVVFYSAGVLLIQPKIDLDQFTHVFFPIAKLEIQRKENDLEILLPEQKLFFHFDQLDEAEQVANDLVYLYTNVE</sequence>
<dbReference type="Proteomes" id="UP001252875">
    <property type="component" value="Unassembled WGS sequence"/>
</dbReference>
<dbReference type="EMBL" id="JARPYI010000008">
    <property type="protein sequence ID" value="MDT2600909.1"/>
    <property type="molecule type" value="Genomic_DNA"/>
</dbReference>
<evidence type="ECO:0000313" key="2">
    <source>
        <dbReference type="Proteomes" id="UP001252875"/>
    </source>
</evidence>
<comment type="caution">
    <text evidence="1">The sequence shown here is derived from an EMBL/GenBank/DDBJ whole genome shotgun (WGS) entry which is preliminary data.</text>
</comment>
<dbReference type="RefSeq" id="WP_311822993.1">
    <property type="nucleotide sequence ID" value="NZ_JARPYF010000008.1"/>
</dbReference>
<accession>A0ABU3F196</accession>
<gene>
    <name evidence="1" type="ORF">P7D85_14075</name>
</gene>
<protein>
    <submittedName>
        <fullName evidence="1">Uncharacterized protein</fullName>
    </submittedName>
</protein>
<organism evidence="1 2">
    <name type="scientific">Enterococcus hulanensis</name>
    <dbReference type="NCBI Taxonomy" id="2559929"/>
    <lineage>
        <taxon>Bacteria</taxon>
        <taxon>Bacillati</taxon>
        <taxon>Bacillota</taxon>
        <taxon>Bacilli</taxon>
        <taxon>Lactobacillales</taxon>
        <taxon>Enterococcaceae</taxon>
        <taxon>Enterococcus</taxon>
    </lineage>
</organism>
<name>A0ABU3F196_9ENTE</name>
<proteinExistence type="predicted"/>
<keyword evidence="2" id="KW-1185">Reference proteome</keyword>
<reference evidence="1 2" key="1">
    <citation type="submission" date="2023-03" db="EMBL/GenBank/DDBJ databases">
        <authorList>
            <person name="Shen W."/>
            <person name="Cai J."/>
        </authorList>
    </citation>
    <scope>NUCLEOTIDE SEQUENCE [LARGE SCALE GENOMIC DNA]</scope>
    <source>
        <strain evidence="1 2">D6-4</strain>
    </source>
</reference>